<gene>
    <name evidence="3" type="ORF">Goari_027313</name>
</gene>
<dbReference type="AlphaFoldDB" id="A0A7J8YUR4"/>
<dbReference type="Proteomes" id="UP000593577">
    <property type="component" value="Unassembled WGS sequence"/>
</dbReference>
<organism evidence="3 4">
    <name type="scientific">Gossypium aridum</name>
    <name type="common">American cotton</name>
    <name type="synonym">Erioxylum aridum</name>
    <dbReference type="NCBI Taxonomy" id="34290"/>
    <lineage>
        <taxon>Eukaryota</taxon>
        <taxon>Viridiplantae</taxon>
        <taxon>Streptophyta</taxon>
        <taxon>Embryophyta</taxon>
        <taxon>Tracheophyta</taxon>
        <taxon>Spermatophyta</taxon>
        <taxon>Magnoliopsida</taxon>
        <taxon>eudicotyledons</taxon>
        <taxon>Gunneridae</taxon>
        <taxon>Pentapetalae</taxon>
        <taxon>rosids</taxon>
        <taxon>malvids</taxon>
        <taxon>Malvales</taxon>
        <taxon>Malvaceae</taxon>
        <taxon>Malvoideae</taxon>
        <taxon>Gossypium</taxon>
    </lineage>
</organism>
<dbReference type="EMBL" id="JABFAA010355106">
    <property type="protein sequence ID" value="MBA0703052.1"/>
    <property type="molecule type" value="Genomic_DNA"/>
</dbReference>
<protein>
    <recommendedName>
        <fullName evidence="2">Terpene synthase metal-binding domain-containing protein</fullName>
    </recommendedName>
</protein>
<dbReference type="GO" id="GO:0000287">
    <property type="term" value="F:magnesium ion binding"/>
    <property type="evidence" value="ECO:0007669"/>
    <property type="project" value="InterPro"/>
</dbReference>
<keyword evidence="4" id="KW-1185">Reference proteome</keyword>
<comment type="caution">
    <text evidence="3">The sequence shown here is derived from an EMBL/GenBank/DDBJ whole genome shotgun (WGS) entry which is preliminary data.</text>
</comment>
<dbReference type="PANTHER" id="PTHR31225:SF248">
    <property type="entry name" value="(+)-DELTA-CADINENE SYNTHASE"/>
    <property type="match status" value="1"/>
</dbReference>
<proteinExistence type="predicted"/>
<dbReference type="Pfam" id="PF03936">
    <property type="entry name" value="Terpene_synth_C"/>
    <property type="match status" value="1"/>
</dbReference>
<dbReference type="GO" id="GO:0010333">
    <property type="term" value="F:terpene synthase activity"/>
    <property type="evidence" value="ECO:0007669"/>
    <property type="project" value="InterPro"/>
</dbReference>
<dbReference type="SUPFAM" id="SSF48576">
    <property type="entry name" value="Terpenoid synthases"/>
    <property type="match status" value="1"/>
</dbReference>
<evidence type="ECO:0000313" key="3">
    <source>
        <dbReference type="EMBL" id="MBA0703052.1"/>
    </source>
</evidence>
<dbReference type="InterPro" id="IPR008949">
    <property type="entry name" value="Isoprenoid_synthase_dom_sf"/>
</dbReference>
<dbReference type="InterPro" id="IPR050148">
    <property type="entry name" value="Terpene_synthase-like"/>
</dbReference>
<reference evidence="3 4" key="1">
    <citation type="journal article" date="2019" name="Genome Biol. Evol.">
        <title>Insights into the evolution of the New World diploid cottons (Gossypium, subgenus Houzingenia) based on genome sequencing.</title>
        <authorList>
            <person name="Grover C.E."/>
            <person name="Arick M.A. 2nd"/>
            <person name="Thrash A."/>
            <person name="Conover J.L."/>
            <person name="Sanders W.S."/>
            <person name="Peterson D.G."/>
            <person name="Frelichowski J.E."/>
            <person name="Scheffler J.A."/>
            <person name="Scheffler B.E."/>
            <person name="Wendel J.F."/>
        </authorList>
    </citation>
    <scope>NUCLEOTIDE SEQUENCE [LARGE SCALE GENOMIC DNA]</scope>
    <source>
        <strain evidence="3">185</strain>
        <tissue evidence="3">Leaf</tissue>
    </source>
</reference>
<sequence>MKQQCEAYYVKFKWLYESYMQTLEEYLSVALVTSCYQLLTIVSFVGMEDSITKQTFIWAFNDPKLLRASRVMCWLMDDVVSHQ</sequence>
<accession>A0A7J8YUR4</accession>
<feature type="domain" description="Terpene synthase metal-binding" evidence="2">
    <location>
        <begin position="1"/>
        <end position="83"/>
    </location>
</feature>
<feature type="non-terminal residue" evidence="3">
    <location>
        <position position="83"/>
    </location>
</feature>
<name>A0A7J8YUR4_GOSAI</name>
<dbReference type="InterPro" id="IPR005630">
    <property type="entry name" value="Terpene_synthase_metal-bd"/>
</dbReference>
<keyword evidence="1" id="KW-0479">Metal-binding</keyword>
<dbReference type="Gene3D" id="1.10.600.10">
    <property type="entry name" value="Farnesyl Diphosphate Synthase"/>
    <property type="match status" value="1"/>
</dbReference>
<evidence type="ECO:0000259" key="2">
    <source>
        <dbReference type="Pfam" id="PF03936"/>
    </source>
</evidence>
<evidence type="ECO:0000256" key="1">
    <source>
        <dbReference type="ARBA" id="ARBA00022723"/>
    </source>
</evidence>
<evidence type="ECO:0000313" key="4">
    <source>
        <dbReference type="Proteomes" id="UP000593577"/>
    </source>
</evidence>
<dbReference type="GO" id="GO:0016114">
    <property type="term" value="P:terpenoid biosynthetic process"/>
    <property type="evidence" value="ECO:0007669"/>
    <property type="project" value="InterPro"/>
</dbReference>
<dbReference type="PANTHER" id="PTHR31225">
    <property type="entry name" value="OS04G0344100 PROTEIN-RELATED"/>
    <property type="match status" value="1"/>
</dbReference>